<evidence type="ECO:0000256" key="1">
    <source>
        <dbReference type="SAM" id="MobiDB-lite"/>
    </source>
</evidence>
<dbReference type="InterPro" id="IPR025064">
    <property type="entry name" value="DUF4005"/>
</dbReference>
<accession>A0AAW2QFG4</accession>
<dbReference type="AlphaFoldDB" id="A0AAW2QFG4"/>
<reference evidence="3" key="2">
    <citation type="journal article" date="2024" name="Plant">
        <title>Genomic evolution and insights into agronomic trait innovations of Sesamum species.</title>
        <authorList>
            <person name="Miao H."/>
            <person name="Wang L."/>
            <person name="Qu L."/>
            <person name="Liu H."/>
            <person name="Sun Y."/>
            <person name="Le M."/>
            <person name="Wang Q."/>
            <person name="Wei S."/>
            <person name="Zheng Y."/>
            <person name="Lin W."/>
            <person name="Duan Y."/>
            <person name="Cao H."/>
            <person name="Xiong S."/>
            <person name="Wang X."/>
            <person name="Wei L."/>
            <person name="Li C."/>
            <person name="Ma Q."/>
            <person name="Ju M."/>
            <person name="Zhao R."/>
            <person name="Li G."/>
            <person name="Mu C."/>
            <person name="Tian Q."/>
            <person name="Mei H."/>
            <person name="Zhang T."/>
            <person name="Gao T."/>
            <person name="Zhang H."/>
        </authorList>
    </citation>
    <scope>NUCLEOTIDE SEQUENCE</scope>
    <source>
        <strain evidence="3">G02</strain>
    </source>
</reference>
<proteinExistence type="predicted"/>
<feature type="domain" description="DUF4005" evidence="2">
    <location>
        <begin position="8"/>
        <end position="65"/>
    </location>
</feature>
<feature type="compositionally biased region" description="Low complexity" evidence="1">
    <location>
        <begin position="1"/>
        <end position="17"/>
    </location>
</feature>
<comment type="caution">
    <text evidence="3">The sequence shown here is derived from an EMBL/GenBank/DDBJ whole genome shotgun (WGS) entry which is preliminary data.</text>
</comment>
<evidence type="ECO:0000313" key="3">
    <source>
        <dbReference type="EMBL" id="KAL0366053.1"/>
    </source>
</evidence>
<reference evidence="3" key="1">
    <citation type="submission" date="2020-06" db="EMBL/GenBank/DDBJ databases">
        <authorList>
            <person name="Li T."/>
            <person name="Hu X."/>
            <person name="Zhang T."/>
            <person name="Song X."/>
            <person name="Zhang H."/>
            <person name="Dai N."/>
            <person name="Sheng W."/>
            <person name="Hou X."/>
            <person name="Wei L."/>
        </authorList>
    </citation>
    <scope>NUCLEOTIDE SEQUENCE</scope>
    <source>
        <strain evidence="3">G02</strain>
        <tissue evidence="3">Leaf</tissue>
    </source>
</reference>
<dbReference type="Pfam" id="PF13178">
    <property type="entry name" value="DUF4005"/>
    <property type="match status" value="1"/>
</dbReference>
<gene>
    <name evidence="3" type="ORF">Sradi_3495400</name>
</gene>
<protein>
    <submittedName>
        <fullName evidence="3">Protein IQ-DOMAIN 32</fullName>
    </submittedName>
</protein>
<evidence type="ECO:0000259" key="2">
    <source>
        <dbReference type="Pfam" id="PF13178"/>
    </source>
</evidence>
<dbReference type="EMBL" id="JACGWJ010000015">
    <property type="protein sequence ID" value="KAL0366053.1"/>
    <property type="molecule type" value="Genomic_DNA"/>
</dbReference>
<name>A0AAW2QFG4_SESRA</name>
<feature type="region of interest" description="Disordered" evidence="1">
    <location>
        <begin position="1"/>
        <end position="89"/>
    </location>
</feature>
<organism evidence="3">
    <name type="scientific">Sesamum radiatum</name>
    <name type="common">Black benniseed</name>
    <dbReference type="NCBI Taxonomy" id="300843"/>
    <lineage>
        <taxon>Eukaryota</taxon>
        <taxon>Viridiplantae</taxon>
        <taxon>Streptophyta</taxon>
        <taxon>Embryophyta</taxon>
        <taxon>Tracheophyta</taxon>
        <taxon>Spermatophyta</taxon>
        <taxon>Magnoliopsida</taxon>
        <taxon>eudicotyledons</taxon>
        <taxon>Gunneridae</taxon>
        <taxon>Pentapetalae</taxon>
        <taxon>asterids</taxon>
        <taxon>lamiids</taxon>
        <taxon>Lamiales</taxon>
        <taxon>Pedaliaceae</taxon>
        <taxon>Sesamum</taxon>
    </lineage>
</organism>
<sequence>MIGSGTKSSSSRKSLPSYMQATESARAKALSNGSPRSSPDVPDKDIYVKNKHPQSGRQGSPHINRSPSQAQQNAKGNGIHSPQEWKWCR</sequence>
<feature type="compositionally biased region" description="Polar residues" evidence="1">
    <location>
        <begin position="55"/>
        <end position="75"/>
    </location>
</feature>